<dbReference type="EMBL" id="CH477310">
    <property type="protein sequence ID" value="EAT43947.1"/>
    <property type="molecule type" value="Genomic_DNA"/>
</dbReference>
<dbReference type="VEuPathDB" id="VectorBase:AAEL010576"/>
<dbReference type="Pfam" id="PF16064">
    <property type="entry name" value="DUF4806"/>
    <property type="match status" value="1"/>
</dbReference>
<sequence length="171" mass="20233">MFHYHSWRVRIKNPNISHSASEALLAAAREHTGVPGFRFPIRSEREIERLEAAVRNEAYKWENYTAFLRDLKVNDPNTPIRCIFQSVFYDEALVNYNYNGISNTPGVKKRAMKGYAIFRDCFLAAWLQFGVTDDMIRGMLTEIIKNINRRRRNRQYKNRIQRKKLQNSFAL</sequence>
<proteinExistence type="predicted"/>
<protein>
    <submittedName>
        <fullName evidence="2">AAEL004610-PA</fullName>
    </submittedName>
</protein>
<organism evidence="2 3">
    <name type="scientific">Aedes aegypti</name>
    <name type="common">Yellowfever mosquito</name>
    <name type="synonym">Culex aegypti</name>
    <dbReference type="NCBI Taxonomy" id="7159"/>
    <lineage>
        <taxon>Eukaryota</taxon>
        <taxon>Metazoa</taxon>
        <taxon>Ecdysozoa</taxon>
        <taxon>Arthropoda</taxon>
        <taxon>Hexapoda</taxon>
        <taxon>Insecta</taxon>
        <taxon>Pterygota</taxon>
        <taxon>Neoptera</taxon>
        <taxon>Endopterygota</taxon>
        <taxon>Diptera</taxon>
        <taxon>Nematocera</taxon>
        <taxon>Culicoidea</taxon>
        <taxon>Culicidae</taxon>
        <taxon>Culicinae</taxon>
        <taxon>Aedini</taxon>
        <taxon>Aedes</taxon>
        <taxon>Stegomyia</taxon>
    </lineage>
</organism>
<evidence type="ECO:0000259" key="1">
    <source>
        <dbReference type="Pfam" id="PF16064"/>
    </source>
</evidence>
<feature type="domain" description="DUF4806" evidence="1">
    <location>
        <begin position="34"/>
        <end position="125"/>
    </location>
</feature>
<dbReference type="AlphaFoldDB" id="Q17CC8"/>
<reference evidence="2" key="1">
    <citation type="submission" date="2005-10" db="EMBL/GenBank/DDBJ databases">
        <authorList>
            <person name="Loftus B.J."/>
            <person name="Nene V.M."/>
            <person name="Hannick L.I."/>
            <person name="Bidwell S."/>
            <person name="Haas B."/>
            <person name="Amedeo P."/>
            <person name="Orvis J."/>
            <person name="Wortman J.R."/>
            <person name="White O.R."/>
            <person name="Salzberg S."/>
            <person name="Shumway M."/>
            <person name="Koo H."/>
            <person name="Zhao Y."/>
            <person name="Holmes M."/>
            <person name="Miller J."/>
            <person name="Schatz M."/>
            <person name="Pop M."/>
            <person name="Pai G."/>
            <person name="Utterback T."/>
            <person name="Rogers Y.-H."/>
            <person name="Kravitz S."/>
            <person name="Fraser C.M."/>
        </authorList>
    </citation>
    <scope>NUCLEOTIDE SEQUENCE</scope>
    <source>
        <strain evidence="2">Liverpool</strain>
    </source>
</reference>
<accession>Q17CC8</accession>
<dbReference type="OMA" id="NTPIRCI"/>
<evidence type="ECO:0000313" key="3">
    <source>
        <dbReference type="Proteomes" id="UP000682892"/>
    </source>
</evidence>
<dbReference type="InterPro" id="IPR032071">
    <property type="entry name" value="DUF4806"/>
</dbReference>
<dbReference type="PaxDb" id="7159-AAEL004610-PA"/>
<dbReference type="HOGENOM" id="CLU_1504907_0_0_1"/>
<evidence type="ECO:0000313" key="2">
    <source>
        <dbReference type="EMBL" id="EAT43947.1"/>
    </source>
</evidence>
<dbReference type="Proteomes" id="UP000682892">
    <property type="component" value="Chromosome 1"/>
</dbReference>
<reference evidence="2" key="2">
    <citation type="journal article" date="2007" name="Science">
        <title>Genome sequence of Aedes aegypti, a major arbovirus vector.</title>
        <authorList>
            <person name="Nene V."/>
            <person name="Wortman J.R."/>
            <person name="Lawson D."/>
            <person name="Haas B."/>
            <person name="Kodira C."/>
            <person name="Tu Z.J."/>
            <person name="Loftus B."/>
            <person name="Xi Z."/>
            <person name="Megy K."/>
            <person name="Grabherr M."/>
            <person name="Ren Q."/>
            <person name="Zdobnov E.M."/>
            <person name="Lobo N.F."/>
            <person name="Campbell K.S."/>
            <person name="Brown S.E."/>
            <person name="Bonaldo M.F."/>
            <person name="Zhu J."/>
            <person name="Sinkins S.P."/>
            <person name="Hogenkamp D.G."/>
            <person name="Amedeo P."/>
            <person name="Arensburger P."/>
            <person name="Atkinson P.W."/>
            <person name="Bidwell S."/>
            <person name="Biedler J."/>
            <person name="Birney E."/>
            <person name="Bruggner R.V."/>
            <person name="Costas J."/>
            <person name="Coy M.R."/>
            <person name="Crabtree J."/>
            <person name="Crawford M."/>
            <person name="Debruyn B."/>
            <person name="Decaprio D."/>
            <person name="Eiglmeier K."/>
            <person name="Eisenstadt E."/>
            <person name="El-Dorry H."/>
            <person name="Gelbart W.M."/>
            <person name="Gomes S.L."/>
            <person name="Hammond M."/>
            <person name="Hannick L.I."/>
            <person name="Hogan J.R."/>
            <person name="Holmes M.H."/>
            <person name="Jaffe D."/>
            <person name="Johnston J.S."/>
            <person name="Kennedy R.C."/>
            <person name="Koo H."/>
            <person name="Kravitz S."/>
            <person name="Kriventseva E.V."/>
            <person name="Kulp D."/>
            <person name="Labutti K."/>
            <person name="Lee E."/>
            <person name="Li S."/>
            <person name="Lovin D.D."/>
            <person name="Mao C."/>
            <person name="Mauceli E."/>
            <person name="Menck C.F."/>
            <person name="Miller J.R."/>
            <person name="Montgomery P."/>
            <person name="Mori A."/>
            <person name="Nascimento A.L."/>
            <person name="Naveira H.F."/>
            <person name="Nusbaum C."/>
            <person name="O'leary S."/>
            <person name="Orvis J."/>
            <person name="Pertea M."/>
            <person name="Quesneville H."/>
            <person name="Reidenbach K.R."/>
            <person name="Rogers Y.H."/>
            <person name="Roth C.W."/>
            <person name="Schneider J.R."/>
            <person name="Schatz M."/>
            <person name="Shumway M."/>
            <person name="Stanke M."/>
            <person name="Stinson E.O."/>
            <person name="Tubio J.M."/>
            <person name="Vanzee J.P."/>
            <person name="Verjovski-Almeida S."/>
            <person name="Werner D."/>
            <person name="White O."/>
            <person name="Wyder S."/>
            <person name="Zeng Q."/>
            <person name="Zhao Q."/>
            <person name="Zhao Y."/>
            <person name="Hill C.A."/>
            <person name="Raikhel A.S."/>
            <person name="Soares M.B."/>
            <person name="Knudson D.L."/>
            <person name="Lee N.H."/>
            <person name="Galagan J."/>
            <person name="Salzberg S.L."/>
            <person name="Paulsen I.T."/>
            <person name="Dimopoulos G."/>
            <person name="Collins F.H."/>
            <person name="Birren B."/>
            <person name="Fraser-Liggett C.M."/>
            <person name="Severson D.W."/>
        </authorList>
    </citation>
    <scope>NUCLEOTIDE SEQUENCE [LARGE SCALE GENOMIC DNA]</scope>
    <source>
        <strain evidence="2">Liverpool</strain>
    </source>
</reference>
<gene>
    <name evidence="2" type="ORF">AaeL_AAEL004610</name>
</gene>
<dbReference type="PhylomeDB" id="Q17CC8"/>
<reference evidence="2" key="3">
    <citation type="submission" date="2012-09" db="EMBL/GenBank/DDBJ databases">
        <authorList>
            <consortium name="VectorBase"/>
        </authorList>
    </citation>
    <scope>NUCLEOTIDE SEQUENCE</scope>
    <source>
        <strain evidence="2">Liverpool</strain>
    </source>
</reference>
<name>Q17CC8_AEDAE</name>